<evidence type="ECO:0000313" key="2">
    <source>
        <dbReference type="Proteomes" id="UP000823775"/>
    </source>
</evidence>
<dbReference type="EMBL" id="JACEIK010000149">
    <property type="protein sequence ID" value="MCD7450946.1"/>
    <property type="molecule type" value="Genomic_DNA"/>
</dbReference>
<gene>
    <name evidence="1" type="ORF">HAX54_009093</name>
</gene>
<sequence>MNLLCHSPFSSSHPSNFLGRLLISPRPILSAQNPTRLYEFNPNYCCKFVNCSVARSTPVPVAVAAVCLRRRTRPE</sequence>
<dbReference type="Proteomes" id="UP000823775">
    <property type="component" value="Unassembled WGS sequence"/>
</dbReference>
<proteinExistence type="predicted"/>
<accession>A0ABS8RVV1</accession>
<name>A0ABS8RVV1_DATST</name>
<comment type="caution">
    <text evidence="1">The sequence shown here is derived from an EMBL/GenBank/DDBJ whole genome shotgun (WGS) entry which is preliminary data.</text>
</comment>
<evidence type="ECO:0000313" key="1">
    <source>
        <dbReference type="EMBL" id="MCD7450946.1"/>
    </source>
</evidence>
<protein>
    <submittedName>
        <fullName evidence="1">Uncharacterized protein</fullName>
    </submittedName>
</protein>
<feature type="non-terminal residue" evidence="1">
    <location>
        <position position="75"/>
    </location>
</feature>
<organism evidence="1 2">
    <name type="scientific">Datura stramonium</name>
    <name type="common">Jimsonweed</name>
    <name type="synonym">Common thornapple</name>
    <dbReference type="NCBI Taxonomy" id="4076"/>
    <lineage>
        <taxon>Eukaryota</taxon>
        <taxon>Viridiplantae</taxon>
        <taxon>Streptophyta</taxon>
        <taxon>Embryophyta</taxon>
        <taxon>Tracheophyta</taxon>
        <taxon>Spermatophyta</taxon>
        <taxon>Magnoliopsida</taxon>
        <taxon>eudicotyledons</taxon>
        <taxon>Gunneridae</taxon>
        <taxon>Pentapetalae</taxon>
        <taxon>asterids</taxon>
        <taxon>lamiids</taxon>
        <taxon>Solanales</taxon>
        <taxon>Solanaceae</taxon>
        <taxon>Solanoideae</taxon>
        <taxon>Datureae</taxon>
        <taxon>Datura</taxon>
    </lineage>
</organism>
<reference evidence="1 2" key="1">
    <citation type="journal article" date="2021" name="BMC Genomics">
        <title>Datura genome reveals duplications of psychoactive alkaloid biosynthetic genes and high mutation rate following tissue culture.</title>
        <authorList>
            <person name="Rajewski A."/>
            <person name="Carter-House D."/>
            <person name="Stajich J."/>
            <person name="Litt A."/>
        </authorList>
    </citation>
    <scope>NUCLEOTIDE SEQUENCE [LARGE SCALE GENOMIC DNA]</scope>
    <source>
        <strain evidence="1">AR-01</strain>
    </source>
</reference>
<keyword evidence="2" id="KW-1185">Reference proteome</keyword>